<feature type="zinc finger region" description="dksA C4-type" evidence="4">
    <location>
        <begin position="89"/>
        <end position="113"/>
    </location>
</feature>
<reference evidence="8 10" key="3">
    <citation type="submission" date="2023-03" db="EMBL/GenBank/DDBJ databases">
        <title>Agriculturally important microbes genome sequencing.</title>
        <authorList>
            <person name="Dunlap C."/>
        </authorList>
    </citation>
    <scope>NUCLEOTIDE SEQUENCE [LARGE SCALE GENOMIC DNA]</scope>
    <source>
        <strain evidence="8 10">CBP-3203</strain>
    </source>
</reference>
<dbReference type="SUPFAM" id="SSF57716">
    <property type="entry name" value="Glucocorticoid receptor-like (DNA-binding domain)"/>
    <property type="match status" value="1"/>
</dbReference>
<comment type="caution">
    <text evidence="7">The sequence shown here is derived from an EMBL/GenBank/DDBJ whole genome shotgun (WGS) entry which is preliminary data.</text>
</comment>
<dbReference type="SUPFAM" id="SSF109635">
    <property type="entry name" value="DnaK suppressor protein DksA, alpha-hairpin domain"/>
    <property type="match status" value="1"/>
</dbReference>
<dbReference type="OrthoDB" id="9811543at2"/>
<protein>
    <submittedName>
        <fullName evidence="7">General stress protein</fullName>
    </submittedName>
    <submittedName>
        <fullName evidence="8">TraR/DksA C4-type zinc finger protein</fullName>
    </submittedName>
</protein>
<feature type="compositionally biased region" description="Polar residues" evidence="5">
    <location>
        <begin position="30"/>
        <end position="43"/>
    </location>
</feature>
<feature type="compositionally biased region" description="Basic and acidic residues" evidence="5">
    <location>
        <begin position="19"/>
        <end position="28"/>
    </location>
</feature>
<dbReference type="PANTHER" id="PTHR33823">
    <property type="entry name" value="RNA POLYMERASE-BINDING TRANSCRIPTION FACTOR DKSA-RELATED"/>
    <property type="match status" value="1"/>
</dbReference>
<feature type="domain" description="Zinc finger DksA/TraR C4-type" evidence="6">
    <location>
        <begin position="84"/>
        <end position="118"/>
    </location>
</feature>
<keyword evidence="10" id="KW-1185">Reference proteome</keyword>
<proteinExistence type="predicted"/>
<dbReference type="InterPro" id="IPR037187">
    <property type="entry name" value="DnaK_N"/>
</dbReference>
<dbReference type="EMBL" id="JARRTL010000019">
    <property type="protein sequence ID" value="MEC0486607.1"/>
    <property type="molecule type" value="Genomic_DNA"/>
</dbReference>
<evidence type="ECO:0000256" key="5">
    <source>
        <dbReference type="SAM" id="MobiDB-lite"/>
    </source>
</evidence>
<dbReference type="InterPro" id="IPR000962">
    <property type="entry name" value="Znf_DskA_TraR"/>
</dbReference>
<dbReference type="PATRIC" id="fig|1664069.3.peg.884"/>
<keyword evidence="2" id="KW-0863">Zinc-finger</keyword>
<gene>
    <name evidence="7" type="ORF">AB447_220835</name>
    <name evidence="8" type="ORF">P8828_17645</name>
</gene>
<evidence type="ECO:0000259" key="6">
    <source>
        <dbReference type="Pfam" id="PF01258"/>
    </source>
</evidence>
<evidence type="ECO:0000256" key="4">
    <source>
        <dbReference type="PROSITE-ProRule" id="PRU00510"/>
    </source>
</evidence>
<accession>A0A0J6EPH6</accession>
<sequence length="162" mass="19244">MPLTNEQKERLYHRLMDLKKRLSDREAPDQTMTEETGELSNGVDNHLADHAGVYFERMREQTFEQTDRNVLQEVEDALERMEDGTYGICEKTGREIPYERLEAVPYARYVIEARREAEKRNESGAGDDREFSRQMRDLTNKETMDQKHSYIYKRLDQEQDST</sequence>
<feature type="region of interest" description="Disordered" evidence="5">
    <location>
        <begin position="19"/>
        <end position="45"/>
    </location>
</feature>
<dbReference type="PANTHER" id="PTHR33823:SF4">
    <property type="entry name" value="GENERAL STRESS PROTEIN 16O"/>
    <property type="match status" value="1"/>
</dbReference>
<dbReference type="Proteomes" id="UP001341297">
    <property type="component" value="Unassembled WGS sequence"/>
</dbReference>
<reference evidence="7 9" key="1">
    <citation type="journal article" date="2015" name="Int. J. Syst. Evol. Microbiol.">
        <title>Bacillus glycinifermentans sp. nov., isolated from fermented soybean paste.</title>
        <authorList>
            <person name="Kim S.J."/>
            <person name="Dunlap C.A."/>
            <person name="Kwon S.W."/>
            <person name="Rooney A.P."/>
        </authorList>
    </citation>
    <scope>NUCLEOTIDE SEQUENCE [LARGE SCALE GENOMIC DNA]</scope>
    <source>
        <strain evidence="7 9">GO-13</strain>
    </source>
</reference>
<evidence type="ECO:0000313" key="10">
    <source>
        <dbReference type="Proteomes" id="UP001341297"/>
    </source>
</evidence>
<dbReference type="Gene3D" id="1.20.120.910">
    <property type="entry name" value="DksA, coiled-coil domain"/>
    <property type="match status" value="1"/>
</dbReference>
<dbReference type="Proteomes" id="UP000036168">
    <property type="component" value="Unassembled WGS sequence"/>
</dbReference>
<dbReference type="STRING" id="1664069.BGLY_2488"/>
<reference evidence="7" key="2">
    <citation type="submission" date="2015-10" db="EMBL/GenBank/DDBJ databases">
        <authorList>
            <person name="Gilbert D.G."/>
        </authorList>
    </citation>
    <scope>NUCLEOTIDE SEQUENCE</scope>
    <source>
        <strain evidence="7">GO-13</strain>
    </source>
</reference>
<dbReference type="GO" id="GO:0008270">
    <property type="term" value="F:zinc ion binding"/>
    <property type="evidence" value="ECO:0007669"/>
    <property type="project" value="UniProtKB-KW"/>
</dbReference>
<keyword evidence="1" id="KW-0479">Metal-binding</keyword>
<evidence type="ECO:0000313" key="7">
    <source>
        <dbReference type="EMBL" id="KRT92979.1"/>
    </source>
</evidence>
<dbReference type="PROSITE" id="PS51128">
    <property type="entry name" value="ZF_DKSA_2"/>
    <property type="match status" value="1"/>
</dbReference>
<dbReference type="AlphaFoldDB" id="A0A0J6EPH6"/>
<evidence type="ECO:0000313" key="9">
    <source>
        <dbReference type="Proteomes" id="UP000036168"/>
    </source>
</evidence>
<evidence type="ECO:0000256" key="3">
    <source>
        <dbReference type="ARBA" id="ARBA00022833"/>
    </source>
</evidence>
<accession>A0A0J6EPU4</accession>
<keyword evidence="3" id="KW-0862">Zinc</keyword>
<organism evidence="7 9">
    <name type="scientific">Bacillus glycinifermentans</name>
    <dbReference type="NCBI Taxonomy" id="1664069"/>
    <lineage>
        <taxon>Bacteria</taxon>
        <taxon>Bacillati</taxon>
        <taxon>Bacillota</taxon>
        <taxon>Bacilli</taxon>
        <taxon>Bacillales</taxon>
        <taxon>Bacillaceae</taxon>
        <taxon>Bacillus</taxon>
    </lineage>
</organism>
<feature type="region of interest" description="Disordered" evidence="5">
    <location>
        <begin position="115"/>
        <end position="162"/>
    </location>
</feature>
<evidence type="ECO:0000256" key="1">
    <source>
        <dbReference type="ARBA" id="ARBA00022723"/>
    </source>
</evidence>
<dbReference type="EMBL" id="LECW02000024">
    <property type="protein sequence ID" value="KRT92979.1"/>
    <property type="molecule type" value="Genomic_DNA"/>
</dbReference>
<dbReference type="RefSeq" id="WP_048353815.1">
    <property type="nucleotide sequence ID" value="NZ_CP023481.1"/>
</dbReference>
<dbReference type="Pfam" id="PF01258">
    <property type="entry name" value="zf-dskA_traR"/>
    <property type="match status" value="1"/>
</dbReference>
<name>A0A0J6EPH6_9BACI</name>
<evidence type="ECO:0000313" key="8">
    <source>
        <dbReference type="EMBL" id="MEC0486607.1"/>
    </source>
</evidence>
<evidence type="ECO:0000256" key="2">
    <source>
        <dbReference type="ARBA" id="ARBA00022771"/>
    </source>
</evidence>